<organism evidence="1 2">
    <name type="scientific">Larinioides sclopetarius</name>
    <dbReference type="NCBI Taxonomy" id="280406"/>
    <lineage>
        <taxon>Eukaryota</taxon>
        <taxon>Metazoa</taxon>
        <taxon>Ecdysozoa</taxon>
        <taxon>Arthropoda</taxon>
        <taxon>Chelicerata</taxon>
        <taxon>Arachnida</taxon>
        <taxon>Araneae</taxon>
        <taxon>Araneomorphae</taxon>
        <taxon>Entelegynae</taxon>
        <taxon>Araneoidea</taxon>
        <taxon>Araneidae</taxon>
        <taxon>Larinioides</taxon>
    </lineage>
</organism>
<dbReference type="AlphaFoldDB" id="A0AAV1ZG41"/>
<accession>A0AAV1ZG41</accession>
<dbReference type="Proteomes" id="UP001497382">
    <property type="component" value="Unassembled WGS sequence"/>
</dbReference>
<sequence>MNKWEALDSIDPYKRMEKSRPKGLVFCHQSLSPFTSIQLGPAPSTLRCSKLDSLNSCLCYADLLSSCLLK</sequence>
<name>A0AAV1ZG41_9ARAC</name>
<evidence type="ECO:0000313" key="2">
    <source>
        <dbReference type="Proteomes" id="UP001497382"/>
    </source>
</evidence>
<proteinExistence type="predicted"/>
<keyword evidence="2" id="KW-1185">Reference proteome</keyword>
<gene>
    <name evidence="1" type="ORF">LARSCL_LOCUS5055</name>
</gene>
<reference evidence="1 2" key="1">
    <citation type="submission" date="2024-04" db="EMBL/GenBank/DDBJ databases">
        <authorList>
            <person name="Rising A."/>
            <person name="Reimegard J."/>
            <person name="Sonavane S."/>
            <person name="Akerstrom W."/>
            <person name="Nylinder S."/>
            <person name="Hedman E."/>
            <person name="Kallberg Y."/>
        </authorList>
    </citation>
    <scope>NUCLEOTIDE SEQUENCE [LARGE SCALE GENOMIC DNA]</scope>
</reference>
<protein>
    <submittedName>
        <fullName evidence="1">Uncharacterized protein</fullName>
    </submittedName>
</protein>
<evidence type="ECO:0000313" key="1">
    <source>
        <dbReference type="EMBL" id="CAL1270011.1"/>
    </source>
</evidence>
<comment type="caution">
    <text evidence="1">The sequence shown here is derived from an EMBL/GenBank/DDBJ whole genome shotgun (WGS) entry which is preliminary data.</text>
</comment>
<dbReference type="EMBL" id="CAXIEN010000045">
    <property type="protein sequence ID" value="CAL1270011.1"/>
    <property type="molecule type" value="Genomic_DNA"/>
</dbReference>